<keyword evidence="3" id="KW-1185">Reference proteome</keyword>
<protein>
    <submittedName>
        <fullName evidence="2">Uncharacterized protein</fullName>
    </submittedName>
</protein>
<gene>
    <name evidence="2" type="ORF">HNQ61_002095</name>
</gene>
<proteinExistence type="predicted"/>
<feature type="region of interest" description="Disordered" evidence="1">
    <location>
        <begin position="134"/>
        <end position="158"/>
    </location>
</feature>
<dbReference type="Proteomes" id="UP000582837">
    <property type="component" value="Unassembled WGS sequence"/>
</dbReference>
<reference evidence="2 3" key="1">
    <citation type="submission" date="2020-08" db="EMBL/GenBank/DDBJ databases">
        <title>Genomic Encyclopedia of Type Strains, Phase IV (KMG-IV): sequencing the most valuable type-strain genomes for metagenomic binning, comparative biology and taxonomic classification.</title>
        <authorList>
            <person name="Goeker M."/>
        </authorList>
    </citation>
    <scope>NUCLEOTIDE SEQUENCE [LARGE SCALE GENOMIC DNA]</scope>
    <source>
        <strain evidence="2 3">DSM 29007</strain>
    </source>
</reference>
<comment type="caution">
    <text evidence="2">The sequence shown here is derived from an EMBL/GenBank/DDBJ whole genome shotgun (WGS) entry which is preliminary data.</text>
</comment>
<evidence type="ECO:0000313" key="3">
    <source>
        <dbReference type="Proteomes" id="UP000582837"/>
    </source>
</evidence>
<name>A0A841GXK1_9BACT</name>
<accession>A0A841GXK1</accession>
<dbReference type="AlphaFoldDB" id="A0A841GXK1"/>
<evidence type="ECO:0000256" key="1">
    <source>
        <dbReference type="SAM" id="MobiDB-lite"/>
    </source>
</evidence>
<dbReference type="EMBL" id="JACHIA010000005">
    <property type="protein sequence ID" value="MBB6070474.1"/>
    <property type="molecule type" value="Genomic_DNA"/>
</dbReference>
<evidence type="ECO:0000313" key="2">
    <source>
        <dbReference type="EMBL" id="MBB6070474.1"/>
    </source>
</evidence>
<organism evidence="2 3">
    <name type="scientific">Longimicrobium terrae</name>
    <dbReference type="NCBI Taxonomy" id="1639882"/>
    <lineage>
        <taxon>Bacteria</taxon>
        <taxon>Pseudomonadati</taxon>
        <taxon>Gemmatimonadota</taxon>
        <taxon>Longimicrobiia</taxon>
        <taxon>Longimicrobiales</taxon>
        <taxon>Longimicrobiaceae</taxon>
        <taxon>Longimicrobium</taxon>
    </lineage>
</organism>
<sequence>MAKHIPPSDQELYEIEALACDATPGPWEPQVVLDYVTGESARVVVHAPESDSEFRYVVEREVDISEADQRYIAAMHPDAGLRLVREIRRLRRVEERMDSLCSVMQHLNAFLERRGLVAQAQRFVEVRAQLERIQPESFNAAPRDPASPTRPETSSSLA</sequence>
<dbReference type="RefSeq" id="WP_170034282.1">
    <property type="nucleotide sequence ID" value="NZ_JABDTL010000001.1"/>
</dbReference>